<evidence type="ECO:0000256" key="2">
    <source>
        <dbReference type="ARBA" id="ARBA00023125"/>
    </source>
</evidence>
<organism evidence="5 6">
    <name type="scientific">Rivibacter subsaxonicus</name>
    <dbReference type="NCBI Taxonomy" id="457575"/>
    <lineage>
        <taxon>Bacteria</taxon>
        <taxon>Pseudomonadati</taxon>
        <taxon>Pseudomonadota</taxon>
        <taxon>Betaproteobacteria</taxon>
        <taxon>Burkholderiales</taxon>
        <taxon>Rivibacter</taxon>
    </lineage>
</organism>
<dbReference type="GO" id="GO:0043565">
    <property type="term" value="F:sequence-specific DNA binding"/>
    <property type="evidence" value="ECO:0007669"/>
    <property type="project" value="InterPro"/>
</dbReference>
<dbReference type="EMBL" id="SHKP01000004">
    <property type="protein sequence ID" value="RZU02778.1"/>
    <property type="molecule type" value="Genomic_DNA"/>
</dbReference>
<feature type="domain" description="HTH araC/xylS-type" evidence="4">
    <location>
        <begin position="184"/>
        <end position="260"/>
    </location>
</feature>
<gene>
    <name evidence="5" type="ORF">EV670_0807</name>
</gene>
<evidence type="ECO:0000313" key="5">
    <source>
        <dbReference type="EMBL" id="RZU02778.1"/>
    </source>
</evidence>
<evidence type="ECO:0000259" key="4">
    <source>
        <dbReference type="PROSITE" id="PS01124"/>
    </source>
</evidence>
<dbReference type="Proteomes" id="UP000293671">
    <property type="component" value="Unassembled WGS sequence"/>
</dbReference>
<sequence>MYLQRRPAAPLDAVVACLWASERGALVHARERILPSGCDSVVIALHEAPLRRFADIDDRCGNSIGNALWQGVHDAPVLRDTSAPACVVGISFRAGGAAALAGVPMGELAGRTVALDALWGSAVARLRERLQDTAGAAARLDLLEAWLYRRLASARPGDPVVAQALALFASMPTRAEVGPVQLAVGCSPQRFVARFRDAVGLTPKRYARVLRFHTLVQRLAAVDDAGLAELALDGGYVDQSHLSNEFRRLGGLTPMAYRPVAGDRPTHVAIGG</sequence>
<comment type="caution">
    <text evidence="5">The sequence shown here is derived from an EMBL/GenBank/DDBJ whole genome shotgun (WGS) entry which is preliminary data.</text>
</comment>
<dbReference type="PANTHER" id="PTHR46796">
    <property type="entry name" value="HTH-TYPE TRANSCRIPTIONAL ACTIVATOR RHAS-RELATED"/>
    <property type="match status" value="1"/>
</dbReference>
<dbReference type="PROSITE" id="PS01124">
    <property type="entry name" value="HTH_ARAC_FAMILY_2"/>
    <property type="match status" value="1"/>
</dbReference>
<dbReference type="Pfam" id="PF12833">
    <property type="entry name" value="HTH_18"/>
    <property type="match status" value="1"/>
</dbReference>
<keyword evidence="2 5" id="KW-0238">DNA-binding</keyword>
<protein>
    <submittedName>
        <fullName evidence="5">AraC-like DNA-binding protein</fullName>
    </submittedName>
</protein>
<keyword evidence="6" id="KW-1185">Reference proteome</keyword>
<keyword evidence="1" id="KW-0805">Transcription regulation</keyword>
<keyword evidence="3" id="KW-0804">Transcription</keyword>
<evidence type="ECO:0000256" key="3">
    <source>
        <dbReference type="ARBA" id="ARBA00023163"/>
    </source>
</evidence>
<dbReference type="OrthoDB" id="9809338at2"/>
<dbReference type="InterPro" id="IPR018060">
    <property type="entry name" value="HTH_AraC"/>
</dbReference>
<proteinExistence type="predicted"/>
<dbReference type="InterPro" id="IPR046532">
    <property type="entry name" value="DUF6597"/>
</dbReference>
<dbReference type="InterPro" id="IPR009057">
    <property type="entry name" value="Homeodomain-like_sf"/>
</dbReference>
<dbReference type="SUPFAM" id="SSF46689">
    <property type="entry name" value="Homeodomain-like"/>
    <property type="match status" value="1"/>
</dbReference>
<dbReference type="GO" id="GO:0003700">
    <property type="term" value="F:DNA-binding transcription factor activity"/>
    <property type="evidence" value="ECO:0007669"/>
    <property type="project" value="InterPro"/>
</dbReference>
<dbReference type="Gene3D" id="1.10.10.60">
    <property type="entry name" value="Homeodomain-like"/>
    <property type="match status" value="1"/>
</dbReference>
<dbReference type="InterPro" id="IPR050204">
    <property type="entry name" value="AraC_XylS_family_regulators"/>
</dbReference>
<dbReference type="AlphaFoldDB" id="A0A4Q7W1J4"/>
<evidence type="ECO:0000313" key="6">
    <source>
        <dbReference type="Proteomes" id="UP000293671"/>
    </source>
</evidence>
<accession>A0A4Q7W1J4</accession>
<dbReference type="Pfam" id="PF20240">
    <property type="entry name" value="DUF6597"/>
    <property type="match status" value="1"/>
</dbReference>
<name>A0A4Q7W1J4_9BURK</name>
<dbReference type="RefSeq" id="WP_130430508.1">
    <property type="nucleotide sequence ID" value="NZ_SHKP01000004.1"/>
</dbReference>
<dbReference type="PANTHER" id="PTHR46796:SF15">
    <property type="entry name" value="BLL1074 PROTEIN"/>
    <property type="match status" value="1"/>
</dbReference>
<evidence type="ECO:0000256" key="1">
    <source>
        <dbReference type="ARBA" id="ARBA00023015"/>
    </source>
</evidence>
<dbReference type="SMART" id="SM00342">
    <property type="entry name" value="HTH_ARAC"/>
    <property type="match status" value="1"/>
</dbReference>
<reference evidence="5 6" key="1">
    <citation type="submission" date="2019-02" db="EMBL/GenBank/DDBJ databases">
        <title>Genomic Encyclopedia of Type Strains, Phase IV (KMG-IV): sequencing the most valuable type-strain genomes for metagenomic binning, comparative biology and taxonomic classification.</title>
        <authorList>
            <person name="Goeker M."/>
        </authorList>
    </citation>
    <scope>NUCLEOTIDE SEQUENCE [LARGE SCALE GENOMIC DNA]</scope>
    <source>
        <strain evidence="5 6">DSM 19570</strain>
    </source>
</reference>